<protein>
    <recommendedName>
        <fullName evidence="5">Extracellular repeat, HAF family</fullName>
    </recommendedName>
</protein>
<organism evidence="3 4">
    <name type="scientific">Lentzea miocenica</name>
    <dbReference type="NCBI Taxonomy" id="3095431"/>
    <lineage>
        <taxon>Bacteria</taxon>
        <taxon>Bacillati</taxon>
        <taxon>Actinomycetota</taxon>
        <taxon>Actinomycetes</taxon>
        <taxon>Pseudonocardiales</taxon>
        <taxon>Pseudonocardiaceae</taxon>
        <taxon>Lentzea</taxon>
    </lineage>
</organism>
<accession>A0ABU4T7T0</accession>
<sequence>MSTALLTAVVVTAPAHAAPTITDLGGLPSAAAHVATSVNDAGVAVGSAHSNGLPSRGVRYDGNGGATELAGPAGASTTVEANNSGGSAVGTATDKSGSRALRFNPDGTHVVLSVPSGFTSAIGQAISDSGTVYGVATDLARRQVPVSWSPAGVVTTLALPAGATWANLTNASANGYVAGYVTGPTIATTAVRWNPDGSATVLSGLAVDATTLAAAVNQLGEVVGSAVDADFQSWGVRWNADGSLNKYEKGFGPRSINDNGTVVGSVVVGSNQVPVLLERGGKRLELGFPAGVTSAGAWDINNSGVVVGAAGSRAVKWVVG</sequence>
<reference evidence="3 4" key="1">
    <citation type="submission" date="2023-11" db="EMBL/GenBank/DDBJ databases">
        <title>Lentzea sokolovensis, sp. nov., Lentzea kristufkii, sp. nov., and Lentzea miocenensis, sp. nov., rare actinobacteria from Sokolov Coal Basin, Miocene lacustrine sediment, Czech Republic.</title>
        <authorList>
            <person name="Lara A."/>
            <person name="Kotroba L."/>
            <person name="Nouioui I."/>
            <person name="Neumann-Schaal M."/>
            <person name="Mast Y."/>
            <person name="Chronakova A."/>
        </authorList>
    </citation>
    <scope>NUCLEOTIDE SEQUENCE [LARGE SCALE GENOMIC DNA]</scope>
    <source>
        <strain evidence="3 4">BCCO 10_0856</strain>
    </source>
</reference>
<evidence type="ECO:0000256" key="2">
    <source>
        <dbReference type="SAM" id="SignalP"/>
    </source>
</evidence>
<keyword evidence="2" id="KW-0732">Signal</keyword>
<evidence type="ECO:0000256" key="1">
    <source>
        <dbReference type="SAM" id="MobiDB-lite"/>
    </source>
</evidence>
<evidence type="ECO:0000313" key="4">
    <source>
        <dbReference type="Proteomes" id="UP001285521"/>
    </source>
</evidence>
<evidence type="ECO:0000313" key="3">
    <source>
        <dbReference type="EMBL" id="MDX8034213.1"/>
    </source>
</evidence>
<dbReference type="RefSeq" id="WP_319969235.1">
    <property type="nucleotide sequence ID" value="NZ_JAXAVW010000025.1"/>
</dbReference>
<feature type="region of interest" description="Disordered" evidence="1">
    <location>
        <begin position="63"/>
        <end position="97"/>
    </location>
</feature>
<feature type="signal peptide" evidence="2">
    <location>
        <begin position="1"/>
        <end position="17"/>
    </location>
</feature>
<keyword evidence="4" id="KW-1185">Reference proteome</keyword>
<name>A0ABU4T7T0_9PSEU</name>
<dbReference type="Proteomes" id="UP001285521">
    <property type="component" value="Unassembled WGS sequence"/>
</dbReference>
<gene>
    <name evidence="3" type="ORF">SK803_28690</name>
</gene>
<dbReference type="EMBL" id="JAXAVW010000025">
    <property type="protein sequence ID" value="MDX8034213.1"/>
    <property type="molecule type" value="Genomic_DNA"/>
</dbReference>
<comment type="caution">
    <text evidence="3">The sequence shown here is derived from an EMBL/GenBank/DDBJ whole genome shotgun (WGS) entry which is preliminary data.</text>
</comment>
<evidence type="ECO:0008006" key="5">
    <source>
        <dbReference type="Google" id="ProtNLM"/>
    </source>
</evidence>
<proteinExistence type="predicted"/>
<feature type="compositionally biased region" description="Polar residues" evidence="1">
    <location>
        <begin position="75"/>
        <end position="86"/>
    </location>
</feature>
<feature type="chain" id="PRO_5045961578" description="Extracellular repeat, HAF family" evidence="2">
    <location>
        <begin position="18"/>
        <end position="320"/>
    </location>
</feature>
<reference evidence="3 4" key="2">
    <citation type="submission" date="2023-11" db="EMBL/GenBank/DDBJ databases">
        <authorList>
            <person name="Lara A.C."/>
            <person name="Chronakova A."/>
        </authorList>
    </citation>
    <scope>NUCLEOTIDE SEQUENCE [LARGE SCALE GENOMIC DNA]</scope>
    <source>
        <strain evidence="3 4">BCCO 10_0856</strain>
    </source>
</reference>